<sequence length="153" mass="16741">MSKASGFLSEFREFAVKGNMIDLAVGVIIGAAFGKIITSLVNDIIMPLINFVLGGEVDFSNKFLLLRMPEGYAGPQTYDALNKAGAVVLSWGNFLTVLINFILMAFVVFCLVKAVNASRKRFEREQAAEEAAPAAPAEDVVVLREIRDLLQRK</sequence>
<evidence type="ECO:0000256" key="8">
    <source>
        <dbReference type="ARBA" id="ARBA00023136"/>
    </source>
</evidence>
<dbReference type="NCBIfam" id="NF010557">
    <property type="entry name" value="PRK13952.1"/>
    <property type="match status" value="1"/>
</dbReference>
<dbReference type="PRINTS" id="PR01264">
    <property type="entry name" value="MECHCHANNEL"/>
</dbReference>
<gene>
    <name evidence="10 11" type="primary">mscL</name>
    <name evidence="11" type="ORF">H0A68_13920</name>
</gene>
<dbReference type="AlphaFoldDB" id="A0A853FDK5"/>
<feature type="transmembrane region" description="Helical" evidence="10">
    <location>
        <begin position="91"/>
        <end position="112"/>
    </location>
</feature>
<dbReference type="EMBL" id="JACCEW010000004">
    <property type="protein sequence ID" value="NYT37979.1"/>
    <property type="molecule type" value="Genomic_DNA"/>
</dbReference>
<dbReference type="InterPro" id="IPR036019">
    <property type="entry name" value="MscL_channel"/>
</dbReference>
<evidence type="ECO:0000256" key="5">
    <source>
        <dbReference type="ARBA" id="ARBA00022692"/>
    </source>
</evidence>
<evidence type="ECO:0000256" key="4">
    <source>
        <dbReference type="ARBA" id="ARBA00022475"/>
    </source>
</evidence>
<evidence type="ECO:0000256" key="9">
    <source>
        <dbReference type="ARBA" id="ARBA00023303"/>
    </source>
</evidence>
<dbReference type="NCBIfam" id="TIGR00220">
    <property type="entry name" value="mscL"/>
    <property type="match status" value="1"/>
</dbReference>
<organism evidence="11 12">
    <name type="scientific">Allopusillimonas soli</name>
    <dbReference type="NCBI Taxonomy" id="659016"/>
    <lineage>
        <taxon>Bacteria</taxon>
        <taxon>Pseudomonadati</taxon>
        <taxon>Pseudomonadota</taxon>
        <taxon>Betaproteobacteria</taxon>
        <taxon>Burkholderiales</taxon>
        <taxon>Alcaligenaceae</taxon>
        <taxon>Allopusillimonas</taxon>
    </lineage>
</organism>
<reference evidence="11 12" key="1">
    <citation type="submission" date="2020-07" db="EMBL/GenBank/DDBJ databases">
        <title>Taxonomic revisions and descriptions of new bacterial species based on genomic comparisons in the high-G+C-content subgroup of the family Alcaligenaceae.</title>
        <authorList>
            <person name="Szabo A."/>
            <person name="Felfoldi T."/>
        </authorList>
    </citation>
    <scope>NUCLEOTIDE SEQUENCE [LARGE SCALE GENOMIC DNA]</scope>
    <source>
        <strain evidence="11 12">DSM 25264</strain>
    </source>
</reference>
<keyword evidence="9 10" id="KW-0407">Ion channel</keyword>
<accession>A0A853FDK5</accession>
<evidence type="ECO:0000256" key="2">
    <source>
        <dbReference type="ARBA" id="ARBA00007254"/>
    </source>
</evidence>
<comment type="subcellular location">
    <subcellularLocation>
        <location evidence="10">Cell inner membrane</location>
        <topology evidence="10">Multi-pass membrane protein</topology>
    </subcellularLocation>
    <subcellularLocation>
        <location evidence="1">Cell membrane</location>
        <topology evidence="1">Multi-pass membrane protein</topology>
    </subcellularLocation>
</comment>
<dbReference type="PROSITE" id="PS01327">
    <property type="entry name" value="MSCL"/>
    <property type="match status" value="1"/>
</dbReference>
<keyword evidence="12" id="KW-1185">Reference proteome</keyword>
<name>A0A853FDK5_9BURK</name>
<evidence type="ECO:0000256" key="1">
    <source>
        <dbReference type="ARBA" id="ARBA00004651"/>
    </source>
</evidence>
<dbReference type="RefSeq" id="WP_129969928.1">
    <property type="nucleotide sequence ID" value="NZ_JACCEW010000004.1"/>
</dbReference>
<evidence type="ECO:0000313" key="12">
    <source>
        <dbReference type="Proteomes" id="UP000580517"/>
    </source>
</evidence>
<keyword evidence="7 10" id="KW-0406">Ion transport</keyword>
<keyword evidence="5 10" id="KW-0812">Transmembrane</keyword>
<comment type="caution">
    <text evidence="11">The sequence shown here is derived from an EMBL/GenBank/DDBJ whole genome shotgun (WGS) entry which is preliminary data.</text>
</comment>
<evidence type="ECO:0000256" key="6">
    <source>
        <dbReference type="ARBA" id="ARBA00022989"/>
    </source>
</evidence>
<evidence type="ECO:0000256" key="7">
    <source>
        <dbReference type="ARBA" id="ARBA00023065"/>
    </source>
</evidence>
<dbReference type="OrthoDB" id="9810350at2"/>
<dbReference type="PANTHER" id="PTHR30266:SF2">
    <property type="entry name" value="LARGE-CONDUCTANCE MECHANOSENSITIVE CHANNEL"/>
    <property type="match status" value="1"/>
</dbReference>
<dbReference type="Proteomes" id="UP000580517">
    <property type="component" value="Unassembled WGS sequence"/>
</dbReference>
<keyword evidence="6 10" id="KW-1133">Transmembrane helix</keyword>
<evidence type="ECO:0000256" key="3">
    <source>
        <dbReference type="ARBA" id="ARBA00022448"/>
    </source>
</evidence>
<dbReference type="GO" id="GO:0008381">
    <property type="term" value="F:mechanosensitive monoatomic ion channel activity"/>
    <property type="evidence" value="ECO:0007669"/>
    <property type="project" value="UniProtKB-UniRule"/>
</dbReference>
<evidence type="ECO:0000256" key="10">
    <source>
        <dbReference type="HAMAP-Rule" id="MF_00115"/>
    </source>
</evidence>
<dbReference type="SUPFAM" id="SSF81330">
    <property type="entry name" value="Gated mechanosensitive channel"/>
    <property type="match status" value="1"/>
</dbReference>
<comment type="subunit">
    <text evidence="10">Homopentamer.</text>
</comment>
<keyword evidence="3 10" id="KW-0813">Transport</keyword>
<protein>
    <recommendedName>
        <fullName evidence="10">Large-conductance mechanosensitive channel</fullName>
    </recommendedName>
</protein>
<comment type="function">
    <text evidence="10">Channel that opens in response to stretch forces in the membrane lipid bilayer. May participate in the regulation of osmotic pressure changes within the cell.</text>
</comment>
<dbReference type="NCBIfam" id="NF001843">
    <property type="entry name" value="PRK00567.1-4"/>
    <property type="match status" value="1"/>
</dbReference>
<proteinExistence type="inferred from homology"/>
<keyword evidence="4 10" id="KW-1003">Cell membrane</keyword>
<feature type="transmembrane region" description="Helical" evidence="10">
    <location>
        <begin position="21"/>
        <end position="41"/>
    </location>
</feature>
<dbReference type="HAMAP" id="MF_00115">
    <property type="entry name" value="MscL"/>
    <property type="match status" value="1"/>
</dbReference>
<comment type="similarity">
    <text evidence="2 10">Belongs to the MscL family.</text>
</comment>
<keyword evidence="10" id="KW-0997">Cell inner membrane</keyword>
<dbReference type="InterPro" id="IPR037673">
    <property type="entry name" value="MSC/AndL"/>
</dbReference>
<dbReference type="InterPro" id="IPR001185">
    <property type="entry name" value="MS_channel"/>
</dbReference>
<dbReference type="InterPro" id="IPR019823">
    <property type="entry name" value="Mechanosensitive_channel_CS"/>
</dbReference>
<dbReference type="Pfam" id="PF01741">
    <property type="entry name" value="MscL"/>
    <property type="match status" value="1"/>
</dbReference>
<evidence type="ECO:0000313" key="11">
    <source>
        <dbReference type="EMBL" id="NYT37979.1"/>
    </source>
</evidence>
<dbReference type="Gene3D" id="1.10.1200.120">
    <property type="entry name" value="Large-conductance mechanosensitive channel, MscL, domain 1"/>
    <property type="match status" value="1"/>
</dbReference>
<dbReference type="PANTHER" id="PTHR30266">
    <property type="entry name" value="MECHANOSENSITIVE CHANNEL MSCL"/>
    <property type="match status" value="1"/>
</dbReference>
<dbReference type="GO" id="GO:0005886">
    <property type="term" value="C:plasma membrane"/>
    <property type="evidence" value="ECO:0007669"/>
    <property type="project" value="UniProtKB-SubCell"/>
</dbReference>
<keyword evidence="8 10" id="KW-0472">Membrane</keyword>